<dbReference type="EMBL" id="CAJQYY010000034">
    <property type="protein sequence ID" value="CAG4920457.1"/>
    <property type="molecule type" value="Genomic_DNA"/>
</dbReference>
<dbReference type="Proteomes" id="UP000789752">
    <property type="component" value="Unassembled WGS sequence"/>
</dbReference>
<organism evidence="2 3">
    <name type="scientific">Paraburkholderia gardini</name>
    <dbReference type="NCBI Taxonomy" id="2823469"/>
    <lineage>
        <taxon>Bacteria</taxon>
        <taxon>Pseudomonadati</taxon>
        <taxon>Pseudomonadota</taxon>
        <taxon>Betaproteobacteria</taxon>
        <taxon>Burkholderiales</taxon>
        <taxon>Burkholderiaceae</taxon>
        <taxon>Paraburkholderia</taxon>
    </lineage>
</organism>
<accession>A0ABN7QQQ9</accession>
<keyword evidence="3" id="KW-1185">Reference proteome</keyword>
<keyword evidence="1" id="KW-0472">Membrane</keyword>
<evidence type="ECO:0000256" key="1">
    <source>
        <dbReference type="SAM" id="Phobius"/>
    </source>
</evidence>
<dbReference type="InterPro" id="IPR045629">
    <property type="entry name" value="DUF6232"/>
</dbReference>
<feature type="transmembrane region" description="Helical" evidence="1">
    <location>
        <begin position="75"/>
        <end position="92"/>
    </location>
</feature>
<protein>
    <submittedName>
        <fullName evidence="2">Uncharacterized protein</fullName>
    </submittedName>
</protein>
<reference evidence="2 3" key="1">
    <citation type="submission" date="2021-04" db="EMBL/GenBank/DDBJ databases">
        <authorList>
            <person name="Vanwijnsberghe S."/>
        </authorList>
    </citation>
    <scope>NUCLEOTIDE SEQUENCE [LARGE SCALE GENOMIC DNA]</scope>
    <source>
        <strain evidence="2 3">LMG 32171</strain>
    </source>
</reference>
<proteinExistence type="predicted"/>
<gene>
    <name evidence="2" type="ORF">R54767_04718</name>
</gene>
<sequence length="178" mass="18976">MAALLPRSFCTHPRNSIVASVTLRPFPPHHFESMEIPFNERGVSVTRNSLSAAGQVFALREIQQTRVVTVQKNRVVPLVISLAGLAGAIVGGVLSSPAGLVCGVMMTVVGALAWLTQDVTHRLIVDTHDGEREALSSVDRDFVERVEQTVMQAKTAQQQAAITAGAAAIAATRENPQA</sequence>
<comment type="caution">
    <text evidence="2">The sequence shown here is derived from an EMBL/GenBank/DDBJ whole genome shotgun (WGS) entry which is preliminary data.</text>
</comment>
<keyword evidence="1" id="KW-0812">Transmembrane</keyword>
<dbReference type="Pfam" id="PF19744">
    <property type="entry name" value="DUF6232"/>
    <property type="match status" value="1"/>
</dbReference>
<feature type="transmembrane region" description="Helical" evidence="1">
    <location>
        <begin position="98"/>
        <end position="115"/>
    </location>
</feature>
<evidence type="ECO:0000313" key="2">
    <source>
        <dbReference type="EMBL" id="CAG4920457.1"/>
    </source>
</evidence>
<name>A0ABN7QQQ9_9BURK</name>
<keyword evidence="1" id="KW-1133">Transmembrane helix</keyword>
<evidence type="ECO:0000313" key="3">
    <source>
        <dbReference type="Proteomes" id="UP000789752"/>
    </source>
</evidence>